<dbReference type="STRING" id="29539.SAMN02745716_0534"/>
<evidence type="ECO:0000313" key="1">
    <source>
        <dbReference type="EMBL" id="SEH10737.1"/>
    </source>
</evidence>
<dbReference type="AlphaFoldDB" id="A0A1H6FIR9"/>
<dbReference type="Proteomes" id="UP000222056">
    <property type="component" value="Unassembled WGS sequence"/>
</dbReference>
<organism evidence="1 2">
    <name type="scientific">Thermoleophilum album</name>
    <dbReference type="NCBI Taxonomy" id="29539"/>
    <lineage>
        <taxon>Bacteria</taxon>
        <taxon>Bacillati</taxon>
        <taxon>Actinomycetota</taxon>
        <taxon>Thermoleophilia</taxon>
        <taxon>Thermoleophilales</taxon>
        <taxon>Thermoleophilaceae</taxon>
        <taxon>Thermoleophilum</taxon>
    </lineage>
</organism>
<gene>
    <name evidence="1" type="ORF">SAMN02745716_0534</name>
</gene>
<protein>
    <submittedName>
        <fullName evidence="1">Uncharacterized protein</fullName>
    </submittedName>
</protein>
<sequence length="103" mass="11499">MGLRWRRHLGRLGARGELARHAAARLNAGEATYRNRNLQRPATALLDEALEEAADLAGWLALLDRTHPLEGGALTLARKATRHAQHAHTALTTLKQRLKEREQ</sequence>
<proteinExistence type="predicted"/>
<dbReference type="EMBL" id="FNWJ01000001">
    <property type="protein sequence ID" value="SEH10737.1"/>
    <property type="molecule type" value="Genomic_DNA"/>
</dbReference>
<reference evidence="2" key="1">
    <citation type="submission" date="2016-10" db="EMBL/GenBank/DDBJ databases">
        <authorList>
            <person name="Varghese N."/>
            <person name="Submissions S."/>
        </authorList>
    </citation>
    <scope>NUCLEOTIDE SEQUENCE [LARGE SCALE GENOMIC DNA]</scope>
    <source>
        <strain evidence="2">ATCC 35263</strain>
    </source>
</reference>
<name>A0A1H6FIR9_THEAL</name>
<accession>A0A1H6FIR9</accession>
<evidence type="ECO:0000313" key="2">
    <source>
        <dbReference type="Proteomes" id="UP000222056"/>
    </source>
</evidence>
<keyword evidence="2" id="KW-1185">Reference proteome</keyword>